<dbReference type="Proteomes" id="UP000501690">
    <property type="component" value="Linkage Group LG5"/>
</dbReference>
<protein>
    <submittedName>
        <fullName evidence="1">Uncharacterized protein</fullName>
    </submittedName>
</protein>
<proteinExistence type="predicted"/>
<evidence type="ECO:0000313" key="1">
    <source>
        <dbReference type="EMBL" id="QCD93541.1"/>
    </source>
</evidence>
<dbReference type="EMBL" id="CP039349">
    <property type="protein sequence ID" value="QCD93541.1"/>
    <property type="molecule type" value="Genomic_DNA"/>
</dbReference>
<evidence type="ECO:0000313" key="2">
    <source>
        <dbReference type="Proteomes" id="UP000501690"/>
    </source>
</evidence>
<dbReference type="AlphaFoldDB" id="A0A4D6LYV8"/>
<organism evidence="1 2">
    <name type="scientific">Vigna unguiculata</name>
    <name type="common">Cowpea</name>
    <dbReference type="NCBI Taxonomy" id="3917"/>
    <lineage>
        <taxon>Eukaryota</taxon>
        <taxon>Viridiplantae</taxon>
        <taxon>Streptophyta</taxon>
        <taxon>Embryophyta</taxon>
        <taxon>Tracheophyta</taxon>
        <taxon>Spermatophyta</taxon>
        <taxon>Magnoliopsida</taxon>
        <taxon>eudicotyledons</taxon>
        <taxon>Gunneridae</taxon>
        <taxon>Pentapetalae</taxon>
        <taxon>rosids</taxon>
        <taxon>fabids</taxon>
        <taxon>Fabales</taxon>
        <taxon>Fabaceae</taxon>
        <taxon>Papilionoideae</taxon>
        <taxon>50 kb inversion clade</taxon>
        <taxon>NPAAA clade</taxon>
        <taxon>indigoferoid/millettioid clade</taxon>
        <taxon>Phaseoleae</taxon>
        <taxon>Vigna</taxon>
    </lineage>
</organism>
<keyword evidence="2" id="KW-1185">Reference proteome</keyword>
<accession>A0A4D6LYV8</accession>
<reference evidence="1 2" key="1">
    <citation type="submission" date="2019-04" db="EMBL/GenBank/DDBJ databases">
        <title>An improved genome assembly and genetic linkage map for asparagus bean, Vigna unguiculata ssp. sesquipedialis.</title>
        <authorList>
            <person name="Xia Q."/>
            <person name="Zhang R."/>
            <person name="Dong Y."/>
        </authorList>
    </citation>
    <scope>NUCLEOTIDE SEQUENCE [LARGE SCALE GENOMIC DNA]</scope>
    <source>
        <tissue evidence="1">Leaf</tissue>
    </source>
</reference>
<gene>
    <name evidence="1" type="ORF">DEO72_LG5g1616</name>
</gene>
<name>A0A4D6LYV8_VIGUN</name>
<sequence>MVPRHHLPSLPQTRNPSLTFQRWQPLFRHHLHVGKREIAHHFEPPWKPQSFTLHHPHQSRPPPSSSHLVGKLHQFMLEQRKTQPLLRATNVLQSTRANLQRKQQRRQPLQKQRTTATSSFLSAPLLHLFASAPHVVTAASLHLFE</sequence>